<feature type="transmembrane region" description="Helical" evidence="7">
    <location>
        <begin position="137"/>
        <end position="158"/>
    </location>
</feature>
<accession>A0A9P6KJI7</accession>
<feature type="transmembrane region" description="Helical" evidence="7">
    <location>
        <begin position="266"/>
        <end position="290"/>
    </location>
</feature>
<dbReference type="Proteomes" id="UP000756921">
    <property type="component" value="Unassembled WGS sequence"/>
</dbReference>
<dbReference type="PANTHER" id="PTHR33048:SF47">
    <property type="entry name" value="INTEGRAL MEMBRANE PROTEIN-RELATED"/>
    <property type="match status" value="1"/>
</dbReference>
<gene>
    <name evidence="9" type="ORF">PMIN01_13210</name>
</gene>
<dbReference type="InterPro" id="IPR049326">
    <property type="entry name" value="Rhodopsin_dom_fungi"/>
</dbReference>
<feature type="compositionally biased region" description="Basic and acidic residues" evidence="6">
    <location>
        <begin position="373"/>
        <end position="392"/>
    </location>
</feature>
<dbReference type="EMBL" id="WJXW01000018">
    <property type="protein sequence ID" value="KAF9728830.1"/>
    <property type="molecule type" value="Genomic_DNA"/>
</dbReference>
<dbReference type="OrthoDB" id="61113at2759"/>
<feature type="transmembrane region" description="Helical" evidence="7">
    <location>
        <begin position="190"/>
        <end position="212"/>
    </location>
</feature>
<feature type="transmembrane region" description="Helical" evidence="7">
    <location>
        <begin position="100"/>
        <end position="125"/>
    </location>
</feature>
<dbReference type="AlphaFoldDB" id="A0A9P6KJI7"/>
<dbReference type="GO" id="GO:0016020">
    <property type="term" value="C:membrane"/>
    <property type="evidence" value="ECO:0007669"/>
    <property type="project" value="UniProtKB-SubCell"/>
</dbReference>
<dbReference type="InterPro" id="IPR052337">
    <property type="entry name" value="SAT4-like"/>
</dbReference>
<organism evidence="9 10">
    <name type="scientific">Paraphaeosphaeria minitans</name>
    <dbReference type="NCBI Taxonomy" id="565426"/>
    <lineage>
        <taxon>Eukaryota</taxon>
        <taxon>Fungi</taxon>
        <taxon>Dikarya</taxon>
        <taxon>Ascomycota</taxon>
        <taxon>Pezizomycotina</taxon>
        <taxon>Dothideomycetes</taxon>
        <taxon>Pleosporomycetidae</taxon>
        <taxon>Pleosporales</taxon>
        <taxon>Massarineae</taxon>
        <taxon>Didymosphaeriaceae</taxon>
        <taxon>Paraphaeosphaeria</taxon>
    </lineage>
</organism>
<feature type="transmembrane region" description="Helical" evidence="7">
    <location>
        <begin position="25"/>
        <end position="46"/>
    </location>
</feature>
<comment type="similarity">
    <text evidence="5">Belongs to the SAT4 family.</text>
</comment>
<comment type="subcellular location">
    <subcellularLocation>
        <location evidence="1">Membrane</location>
        <topology evidence="1">Multi-pass membrane protein</topology>
    </subcellularLocation>
</comment>
<keyword evidence="10" id="KW-1185">Reference proteome</keyword>
<evidence type="ECO:0000313" key="10">
    <source>
        <dbReference type="Proteomes" id="UP000756921"/>
    </source>
</evidence>
<evidence type="ECO:0000313" key="9">
    <source>
        <dbReference type="EMBL" id="KAF9728830.1"/>
    </source>
</evidence>
<keyword evidence="3 7" id="KW-1133">Transmembrane helix</keyword>
<evidence type="ECO:0000256" key="1">
    <source>
        <dbReference type="ARBA" id="ARBA00004141"/>
    </source>
</evidence>
<feature type="transmembrane region" description="Helical" evidence="7">
    <location>
        <begin position="224"/>
        <end position="246"/>
    </location>
</feature>
<evidence type="ECO:0000256" key="3">
    <source>
        <dbReference type="ARBA" id="ARBA00022989"/>
    </source>
</evidence>
<proteinExistence type="inferred from homology"/>
<evidence type="ECO:0000256" key="6">
    <source>
        <dbReference type="SAM" id="MobiDB-lite"/>
    </source>
</evidence>
<comment type="caution">
    <text evidence="9">The sequence shown here is derived from an EMBL/GenBank/DDBJ whole genome shotgun (WGS) entry which is preliminary data.</text>
</comment>
<dbReference type="PANTHER" id="PTHR33048">
    <property type="entry name" value="PTH11-LIKE INTEGRAL MEMBRANE PROTEIN (AFU_ORTHOLOGUE AFUA_5G11245)"/>
    <property type="match status" value="1"/>
</dbReference>
<dbReference type="Pfam" id="PF20684">
    <property type="entry name" value="Fung_rhodopsin"/>
    <property type="match status" value="1"/>
</dbReference>
<feature type="compositionally biased region" description="Polar residues" evidence="6">
    <location>
        <begin position="397"/>
        <end position="410"/>
    </location>
</feature>
<keyword evidence="4 7" id="KW-0472">Membrane</keyword>
<evidence type="ECO:0000256" key="7">
    <source>
        <dbReference type="SAM" id="Phobius"/>
    </source>
</evidence>
<feature type="domain" description="Rhodopsin" evidence="8">
    <location>
        <begin position="42"/>
        <end position="291"/>
    </location>
</feature>
<keyword evidence="2 7" id="KW-0812">Transmembrane</keyword>
<sequence>MSALPEHSPLPEGTYVPVPNRPETIIGIVATFLCFSAIAISLRLLVRYKDRLWGWDDLFVVLAAVACLAGSLLSCLMPRHGLGRHFVDLEPHTRVEYFQYVWASNLTYAFSTTFIKISILIQYLRLFEGRSELARKATWAILAIVSLWGVTFCLLALFSCTPVAKNWDFTLEGKCVGWGSKNANEFFATWMAHASSNMCLDTLILALPVPFISNLRMSGKTRTGLITLFILGGIAVSLSIARVISISIKRIGTVPVFDPSWYTPTVYIFSALELNVAILTASIPIFWPLVASFTANKILIVNEIEIRTERIDNSFALSEQGKGFAGVSDDDVAEGRTSKINVQGKSNTDKLHRNNSRLSRGPKHHHNPSHSDSSSKEMGLDMGRHSSQDSQRKLHLTHQTSSNSFNSGTLADSPDLSHARYQNKFAQDWAAPNFDRPKAGEERVFTTSVERAQVPFDHLSRALEK</sequence>
<protein>
    <submittedName>
        <fullName evidence="9">Integral membrane protein</fullName>
    </submittedName>
</protein>
<name>A0A9P6KJI7_9PLEO</name>
<feature type="transmembrane region" description="Helical" evidence="7">
    <location>
        <begin position="58"/>
        <end position="80"/>
    </location>
</feature>
<evidence type="ECO:0000256" key="2">
    <source>
        <dbReference type="ARBA" id="ARBA00022692"/>
    </source>
</evidence>
<reference evidence="9" key="1">
    <citation type="journal article" date="2020" name="Mol. Plant Microbe Interact.">
        <title>Genome Sequence of the Biocontrol Agent Coniothyrium minitans strain Conio (IMI 134523).</title>
        <authorList>
            <person name="Patel D."/>
            <person name="Shittu T.A."/>
            <person name="Baroncelli R."/>
            <person name="Muthumeenakshi S."/>
            <person name="Osborne T.H."/>
            <person name="Janganan T.K."/>
            <person name="Sreenivasaprasad S."/>
        </authorList>
    </citation>
    <scope>NUCLEOTIDE SEQUENCE</scope>
    <source>
        <strain evidence="9">Conio</strain>
    </source>
</reference>
<evidence type="ECO:0000259" key="8">
    <source>
        <dbReference type="Pfam" id="PF20684"/>
    </source>
</evidence>
<feature type="region of interest" description="Disordered" evidence="6">
    <location>
        <begin position="337"/>
        <end position="413"/>
    </location>
</feature>
<evidence type="ECO:0000256" key="5">
    <source>
        <dbReference type="ARBA" id="ARBA00038359"/>
    </source>
</evidence>
<evidence type="ECO:0000256" key="4">
    <source>
        <dbReference type="ARBA" id="ARBA00023136"/>
    </source>
</evidence>